<keyword evidence="3 5" id="KW-0227">DNA damage</keyword>
<feature type="domain" description="MutL C-terminal dimerisation" evidence="7">
    <location>
        <begin position="520"/>
        <end position="666"/>
    </location>
</feature>
<dbReference type="Pfam" id="PF01119">
    <property type="entry name" value="DNA_mis_repair"/>
    <property type="match status" value="1"/>
</dbReference>
<dbReference type="HAMAP" id="MF_00149">
    <property type="entry name" value="DNA_mis_repair"/>
    <property type="match status" value="1"/>
</dbReference>
<evidence type="ECO:0000256" key="6">
    <source>
        <dbReference type="SAM" id="MobiDB-lite"/>
    </source>
</evidence>
<dbReference type="InterPro" id="IPR042120">
    <property type="entry name" value="MutL_C_dimsub"/>
</dbReference>
<dbReference type="PANTHER" id="PTHR10073:SF12">
    <property type="entry name" value="DNA MISMATCH REPAIR PROTEIN MLH1"/>
    <property type="match status" value="1"/>
</dbReference>
<protein>
    <recommendedName>
        <fullName evidence="2 5">DNA mismatch repair protein MutL</fullName>
    </recommendedName>
</protein>
<dbReference type="SMART" id="SM00853">
    <property type="entry name" value="MutL_C"/>
    <property type="match status" value="1"/>
</dbReference>
<dbReference type="InterPro" id="IPR036890">
    <property type="entry name" value="HATPase_C_sf"/>
</dbReference>
<evidence type="ECO:0000256" key="1">
    <source>
        <dbReference type="ARBA" id="ARBA00006082"/>
    </source>
</evidence>
<dbReference type="InterPro" id="IPR014762">
    <property type="entry name" value="DNA_mismatch_repair_CS"/>
</dbReference>
<dbReference type="InterPro" id="IPR037198">
    <property type="entry name" value="MutL_C_sf"/>
</dbReference>
<dbReference type="InterPro" id="IPR038973">
    <property type="entry name" value="MutL/Mlh/Pms-like"/>
</dbReference>
<dbReference type="SUPFAM" id="SSF118116">
    <property type="entry name" value="DNA mismatch repair protein MutL"/>
    <property type="match status" value="1"/>
</dbReference>
<dbReference type="InterPro" id="IPR013507">
    <property type="entry name" value="DNA_mismatch_S5_2-like"/>
</dbReference>
<dbReference type="InterPro" id="IPR042121">
    <property type="entry name" value="MutL_C_regsub"/>
</dbReference>
<dbReference type="NCBIfam" id="NF000949">
    <property type="entry name" value="PRK00095.1-2"/>
    <property type="match status" value="1"/>
</dbReference>
<dbReference type="STRING" id="742823.HMPREF9465_01724"/>
<dbReference type="SMART" id="SM01340">
    <property type="entry name" value="DNA_mis_repair"/>
    <property type="match status" value="1"/>
</dbReference>
<feature type="region of interest" description="Disordered" evidence="6">
    <location>
        <begin position="347"/>
        <end position="375"/>
    </location>
</feature>
<evidence type="ECO:0000256" key="4">
    <source>
        <dbReference type="ARBA" id="ARBA00023204"/>
    </source>
</evidence>
<dbReference type="Pfam" id="PF08676">
    <property type="entry name" value="MutL_C"/>
    <property type="match status" value="1"/>
</dbReference>
<dbReference type="SUPFAM" id="SSF54211">
    <property type="entry name" value="Ribosomal protein S5 domain 2-like"/>
    <property type="match status" value="1"/>
</dbReference>
<dbReference type="EMBL" id="ADMG01000037">
    <property type="protein sequence ID" value="EKB30677.1"/>
    <property type="molecule type" value="Genomic_DNA"/>
</dbReference>
<dbReference type="Proteomes" id="UP000005835">
    <property type="component" value="Unassembled WGS sequence"/>
</dbReference>
<sequence length="710" mass="76975">MQNLMPRTLAPKRSIAELPSQLISQIAAGEVIERPASVVKELVENAIDAGAGEIDVKLDGGGLKRIVVTDNGSGIPKDELALALRRHATSKIRDLLELERVGSLGFRGEALASIDAVAEMSIRSRTPEADSAWEISDGEVHPAAGVVGTRVEVLDLFYKTPARRKFMKSDATETAHVTEYLERLALANPDIGFTLSANGRNVLKLPAATNVVDRIEALMPRAFKGQHREVAAEEDGMTIRGLAGIPAIARSRADGQYFFVNGRYVRDKTLMHAVKAAYQDVLHGQSQPVFCLYLTLDPTAVDVNVHPAKLEVRFRESSRVHQFVMHAVKAALAPPTASLLNGEETEAALPAQKRQEAARPVQSSAPSVFSSGSLGSTPAFTAPLRPVFKPESCPDVSTAMRLFGADVDTARAAAQGRVPEGRFSGRKDGNWLKSEKVPPAEPESGRLDLQGGSFLKETNEATSLGPIDVPPPETAEGMSFEEIAEAVPSASDKTSACVAATPASEACKPATLPPGTLGRAIAQIGGIYILAENERGLVVVDMHAAAERITYERLKREMDARGIAVQQVLIPQVFRVNPLLFSVFEENRELLSTLGLELTGAGDCAVAVRALPMLCKDMPSQTVETMVKCLLEDLQNFGETSVIEELRNRLLATVACHGSVRAHRRLTLPEMDRLLRDMEETERADQCNHGRPTWRQMTLTDLDKLFMRGK</sequence>
<dbReference type="GO" id="GO:0030983">
    <property type="term" value="F:mismatched DNA binding"/>
    <property type="evidence" value="ECO:0007669"/>
    <property type="project" value="InterPro"/>
</dbReference>
<organism evidence="9 10">
    <name type="scientific">Sutterella wadsworthensis 2_1_59BFAA</name>
    <dbReference type="NCBI Taxonomy" id="742823"/>
    <lineage>
        <taxon>Bacteria</taxon>
        <taxon>Pseudomonadati</taxon>
        <taxon>Pseudomonadota</taxon>
        <taxon>Betaproteobacteria</taxon>
        <taxon>Burkholderiales</taxon>
        <taxon>Sutterellaceae</taxon>
        <taxon>Sutterella</taxon>
    </lineage>
</organism>
<comment type="caution">
    <text evidence="9">The sequence shown here is derived from an EMBL/GenBank/DDBJ whole genome shotgun (WGS) entry which is preliminary data.</text>
</comment>
<feature type="compositionally biased region" description="Basic and acidic residues" evidence="6">
    <location>
        <begin position="419"/>
        <end position="446"/>
    </location>
</feature>
<dbReference type="PANTHER" id="PTHR10073">
    <property type="entry name" value="DNA MISMATCH REPAIR PROTEIN MLH, PMS, MUTL"/>
    <property type="match status" value="1"/>
</dbReference>
<dbReference type="InterPro" id="IPR014721">
    <property type="entry name" value="Ribsml_uS5_D2-typ_fold_subgr"/>
</dbReference>
<comment type="function">
    <text evidence="5">This protein is involved in the repair of mismatches in DNA. It is required for dam-dependent methyl-directed DNA mismatch repair. May act as a 'molecular matchmaker', a protein that promotes the formation of a stable complex between two or more DNA-binding proteins in an ATP-dependent manner without itself being part of a final effector complex.</text>
</comment>
<dbReference type="Gene3D" id="3.30.230.10">
    <property type="match status" value="1"/>
</dbReference>
<evidence type="ECO:0000256" key="2">
    <source>
        <dbReference type="ARBA" id="ARBA00021975"/>
    </source>
</evidence>
<dbReference type="SUPFAM" id="SSF55874">
    <property type="entry name" value="ATPase domain of HSP90 chaperone/DNA topoisomerase II/histidine kinase"/>
    <property type="match status" value="1"/>
</dbReference>
<evidence type="ECO:0000256" key="5">
    <source>
        <dbReference type="HAMAP-Rule" id="MF_00149"/>
    </source>
</evidence>
<comment type="similarity">
    <text evidence="1 5">Belongs to the DNA mismatch repair MutL/HexB family.</text>
</comment>
<evidence type="ECO:0000313" key="10">
    <source>
        <dbReference type="Proteomes" id="UP000005835"/>
    </source>
</evidence>
<dbReference type="PROSITE" id="PS00058">
    <property type="entry name" value="DNA_MISMATCH_REPAIR_1"/>
    <property type="match status" value="1"/>
</dbReference>
<dbReference type="HOGENOM" id="CLU_004131_4_2_4"/>
<dbReference type="InterPro" id="IPR014790">
    <property type="entry name" value="MutL_C"/>
</dbReference>
<dbReference type="eggNOG" id="COG0323">
    <property type="taxonomic scope" value="Bacteria"/>
</dbReference>
<dbReference type="Gene3D" id="3.30.565.10">
    <property type="entry name" value="Histidine kinase-like ATPase, C-terminal domain"/>
    <property type="match status" value="1"/>
</dbReference>
<dbReference type="CDD" id="cd16926">
    <property type="entry name" value="HATPase_MutL-MLH-PMS-like"/>
    <property type="match status" value="1"/>
</dbReference>
<proteinExistence type="inferred from homology"/>
<feature type="domain" description="DNA mismatch repair protein S5" evidence="8">
    <location>
        <begin position="215"/>
        <end position="333"/>
    </location>
</feature>
<dbReference type="GO" id="GO:0032300">
    <property type="term" value="C:mismatch repair complex"/>
    <property type="evidence" value="ECO:0007669"/>
    <property type="project" value="InterPro"/>
</dbReference>
<dbReference type="Gene3D" id="3.30.1540.20">
    <property type="entry name" value="MutL, C-terminal domain, dimerisation subdomain"/>
    <property type="match status" value="1"/>
</dbReference>
<feature type="compositionally biased region" description="Polar residues" evidence="6">
    <location>
        <begin position="361"/>
        <end position="375"/>
    </location>
</feature>
<evidence type="ECO:0000256" key="3">
    <source>
        <dbReference type="ARBA" id="ARBA00022763"/>
    </source>
</evidence>
<dbReference type="InterPro" id="IPR002099">
    <property type="entry name" value="MutL/Mlh/PMS"/>
</dbReference>
<reference evidence="9 10" key="1">
    <citation type="submission" date="2012-05" db="EMBL/GenBank/DDBJ databases">
        <title>The Genome Sequence of Sutterella wadsworthensis 2_1_59BFAA.</title>
        <authorList>
            <consortium name="The Broad Institute Genome Sequencing Platform"/>
            <person name="Earl A."/>
            <person name="Ward D."/>
            <person name="Feldgarden M."/>
            <person name="Gevers D."/>
            <person name="Daigneault M."/>
            <person name="Strauss J."/>
            <person name="Allen-Vercoe E."/>
            <person name="Walker B."/>
            <person name="Young S.K."/>
            <person name="Zeng Q."/>
            <person name="Gargeya S."/>
            <person name="Fitzgerald M."/>
            <person name="Haas B."/>
            <person name="Abouelleil A."/>
            <person name="Alvarado L."/>
            <person name="Arachchi H.M."/>
            <person name="Berlin A.M."/>
            <person name="Chapman S.B."/>
            <person name="Goldberg J."/>
            <person name="Griggs A."/>
            <person name="Gujja S."/>
            <person name="Hansen M."/>
            <person name="Howarth C."/>
            <person name="Imamovic A."/>
            <person name="Larimer J."/>
            <person name="McCowen C."/>
            <person name="Montmayeur A."/>
            <person name="Murphy C."/>
            <person name="Neiman D."/>
            <person name="Pearson M."/>
            <person name="Priest M."/>
            <person name="Roberts A."/>
            <person name="Saif S."/>
            <person name="Shea T."/>
            <person name="Sisk P."/>
            <person name="Sykes S."/>
            <person name="Wortman J."/>
            <person name="Nusbaum C."/>
            <person name="Birren B."/>
        </authorList>
    </citation>
    <scope>NUCLEOTIDE SEQUENCE [LARGE SCALE GENOMIC DNA]</scope>
    <source>
        <strain evidence="9 10">2_1_59BFAA</strain>
    </source>
</reference>
<dbReference type="AlphaFoldDB" id="K1JSL0"/>
<dbReference type="CDD" id="cd03482">
    <property type="entry name" value="MutL_Trans_MutL"/>
    <property type="match status" value="1"/>
</dbReference>
<evidence type="ECO:0000259" key="8">
    <source>
        <dbReference type="SMART" id="SM01340"/>
    </source>
</evidence>
<dbReference type="GO" id="GO:0005524">
    <property type="term" value="F:ATP binding"/>
    <property type="evidence" value="ECO:0007669"/>
    <property type="project" value="InterPro"/>
</dbReference>
<accession>K1JSL0</accession>
<dbReference type="Gene3D" id="3.30.1370.100">
    <property type="entry name" value="MutL, C-terminal domain, regulatory subdomain"/>
    <property type="match status" value="1"/>
</dbReference>
<dbReference type="Pfam" id="PF13589">
    <property type="entry name" value="HATPase_c_3"/>
    <property type="match status" value="1"/>
</dbReference>
<feature type="region of interest" description="Disordered" evidence="6">
    <location>
        <begin position="416"/>
        <end position="448"/>
    </location>
</feature>
<dbReference type="GO" id="GO:0016887">
    <property type="term" value="F:ATP hydrolysis activity"/>
    <property type="evidence" value="ECO:0007669"/>
    <property type="project" value="InterPro"/>
</dbReference>
<dbReference type="NCBIfam" id="TIGR00585">
    <property type="entry name" value="mutl"/>
    <property type="match status" value="1"/>
</dbReference>
<dbReference type="FunFam" id="3.30.565.10:FF:000003">
    <property type="entry name" value="DNA mismatch repair endonuclease MutL"/>
    <property type="match status" value="1"/>
</dbReference>
<dbReference type="PATRIC" id="fig|742823.3.peg.1719"/>
<gene>
    <name evidence="5" type="primary">mutL</name>
    <name evidence="9" type="ORF">HMPREF9465_01724</name>
</gene>
<keyword evidence="4 5" id="KW-0234">DNA repair</keyword>
<dbReference type="InterPro" id="IPR020568">
    <property type="entry name" value="Ribosomal_Su5_D2-typ_SF"/>
</dbReference>
<evidence type="ECO:0000259" key="7">
    <source>
        <dbReference type="SMART" id="SM00853"/>
    </source>
</evidence>
<dbReference type="InterPro" id="IPR020667">
    <property type="entry name" value="DNA_mismatch_repair_MutL"/>
</dbReference>
<keyword evidence="10" id="KW-1185">Reference proteome</keyword>
<evidence type="ECO:0000313" key="9">
    <source>
        <dbReference type="EMBL" id="EKB30677.1"/>
    </source>
</evidence>
<dbReference type="GO" id="GO:0006298">
    <property type="term" value="P:mismatch repair"/>
    <property type="evidence" value="ECO:0007669"/>
    <property type="project" value="UniProtKB-UniRule"/>
</dbReference>
<name>K1JSL0_9BURK</name>
<dbReference type="GO" id="GO:0140664">
    <property type="term" value="F:ATP-dependent DNA damage sensor activity"/>
    <property type="evidence" value="ECO:0007669"/>
    <property type="project" value="InterPro"/>
</dbReference>